<protein>
    <submittedName>
        <fullName evidence="2">Amidohydrolase 2</fullName>
    </submittedName>
</protein>
<accession>A0A2V5GY17</accession>
<dbReference type="InterPro" id="IPR006680">
    <property type="entry name" value="Amidohydro-rel"/>
</dbReference>
<evidence type="ECO:0000313" key="3">
    <source>
        <dbReference type="Proteomes" id="UP000249829"/>
    </source>
</evidence>
<dbReference type="InterPro" id="IPR052358">
    <property type="entry name" value="Aro_Compnd_Degr_Hydrolases"/>
</dbReference>
<dbReference type="OMA" id="WPHTGDG"/>
<feature type="domain" description="Amidohydrolase-related" evidence="1">
    <location>
        <begin position="25"/>
        <end position="318"/>
    </location>
</feature>
<dbReference type="PANTHER" id="PTHR35563:SF2">
    <property type="entry name" value="BARREL METAL-DEPENDENT HYDROLASE, PUTATIVE (AFU_ORTHOLOGUE AFUA_1G16240)-RELATED"/>
    <property type="match status" value="1"/>
</dbReference>
<dbReference type="GO" id="GO:0016787">
    <property type="term" value="F:hydrolase activity"/>
    <property type="evidence" value="ECO:0007669"/>
    <property type="project" value="UniProtKB-KW"/>
</dbReference>
<dbReference type="Gene3D" id="3.20.20.140">
    <property type="entry name" value="Metal-dependent hydrolases"/>
    <property type="match status" value="1"/>
</dbReference>
<dbReference type="AlphaFoldDB" id="A0A2V5GY17"/>
<evidence type="ECO:0000259" key="1">
    <source>
        <dbReference type="Pfam" id="PF04909"/>
    </source>
</evidence>
<dbReference type="Proteomes" id="UP000249829">
    <property type="component" value="Unassembled WGS sequence"/>
</dbReference>
<dbReference type="EMBL" id="KZ825169">
    <property type="protein sequence ID" value="PYI16459.1"/>
    <property type="molecule type" value="Genomic_DNA"/>
</dbReference>
<dbReference type="InterPro" id="IPR032466">
    <property type="entry name" value="Metal_Hydrolase"/>
</dbReference>
<proteinExistence type="predicted"/>
<keyword evidence="3" id="KW-1185">Reference proteome</keyword>
<reference evidence="2 3" key="1">
    <citation type="submission" date="2018-02" db="EMBL/GenBank/DDBJ databases">
        <title>The genomes of Aspergillus section Nigri reveals drivers in fungal speciation.</title>
        <authorList>
            <consortium name="DOE Joint Genome Institute"/>
            <person name="Vesth T.C."/>
            <person name="Nybo J."/>
            <person name="Theobald S."/>
            <person name="Brandl J."/>
            <person name="Frisvad J.C."/>
            <person name="Nielsen K.F."/>
            <person name="Lyhne E.K."/>
            <person name="Kogle M.E."/>
            <person name="Kuo A."/>
            <person name="Riley R."/>
            <person name="Clum A."/>
            <person name="Nolan M."/>
            <person name="Lipzen A."/>
            <person name="Salamov A."/>
            <person name="Henrissat B."/>
            <person name="Wiebenga A."/>
            <person name="De vries R.P."/>
            <person name="Grigoriev I.V."/>
            <person name="Mortensen U.H."/>
            <person name="Andersen M.R."/>
            <person name="Baker S.E."/>
        </authorList>
    </citation>
    <scope>NUCLEOTIDE SEQUENCE [LARGE SCALE GENOMIC DNA]</scope>
    <source>
        <strain evidence="2 3">CBS 115571</strain>
    </source>
</reference>
<organism evidence="2 3">
    <name type="scientific">Aspergillus violaceofuscus (strain CBS 115571)</name>
    <dbReference type="NCBI Taxonomy" id="1450538"/>
    <lineage>
        <taxon>Eukaryota</taxon>
        <taxon>Fungi</taxon>
        <taxon>Dikarya</taxon>
        <taxon>Ascomycota</taxon>
        <taxon>Pezizomycotina</taxon>
        <taxon>Eurotiomycetes</taxon>
        <taxon>Eurotiomycetidae</taxon>
        <taxon>Eurotiales</taxon>
        <taxon>Aspergillaceae</taxon>
        <taxon>Aspergillus</taxon>
    </lineage>
</organism>
<dbReference type="SUPFAM" id="SSF51556">
    <property type="entry name" value="Metallo-dependent hydrolases"/>
    <property type="match status" value="1"/>
</dbReference>
<gene>
    <name evidence="2" type="ORF">BO99DRAFT_424740</name>
</gene>
<sequence>MSIQSTNSQSSSSTFQPRLPQGAFDTHVHVFDPRLGPYAAGRAYTPEDAPLQELLAFNNAISGANNTTLVLVQPSPYKTDCTVLMQCLRDLRDRRIPAFGIAVIDIARVTDEELQAMHDLGIRGIRLNFQADGHKLDVASLKERVQHAAERIQHLPGWMIQMFIPVSAWDVLYDCILELPVPIIADHLGGTAGPSKLPVDFRSKPMSQPGLGSLLSLARQARVIIKISGLYRMSNETSSNYGDLQSIVELFASEVPDQLIWGSDWPHTGEGHDRLGKTVDIKEPFRKIDNEGVLRNLSAWMGPGAWQKMIVDNPRRVYQG</sequence>
<keyword evidence="2" id="KW-0378">Hydrolase</keyword>
<name>A0A2V5GY17_ASPV1</name>
<dbReference type="PANTHER" id="PTHR35563">
    <property type="entry name" value="BARREL METAL-DEPENDENT HYDROLASE, PUTATIVE (AFU_ORTHOLOGUE AFUA_1G16240)-RELATED"/>
    <property type="match status" value="1"/>
</dbReference>
<evidence type="ECO:0000313" key="2">
    <source>
        <dbReference type="EMBL" id="PYI16459.1"/>
    </source>
</evidence>
<dbReference type="Pfam" id="PF04909">
    <property type="entry name" value="Amidohydro_2"/>
    <property type="match status" value="1"/>
</dbReference>